<feature type="signal peptide" evidence="2">
    <location>
        <begin position="1"/>
        <end position="20"/>
    </location>
</feature>
<protein>
    <submittedName>
        <fullName evidence="3">Uncharacterized protein</fullName>
    </submittedName>
</protein>
<accession>A0A975KBR6</accession>
<dbReference type="Proteomes" id="UP000681425">
    <property type="component" value="Chromosome"/>
</dbReference>
<dbReference type="KEGG" id="spph:KFK14_06425"/>
<feature type="compositionally biased region" description="Polar residues" evidence="1">
    <location>
        <begin position="122"/>
        <end position="132"/>
    </location>
</feature>
<keyword evidence="2" id="KW-0732">Signal</keyword>
<keyword evidence="4" id="KW-1185">Reference proteome</keyword>
<feature type="compositionally biased region" description="Low complexity" evidence="1">
    <location>
        <begin position="83"/>
        <end position="105"/>
    </location>
</feature>
<proteinExistence type="predicted"/>
<gene>
    <name evidence="3" type="ORF">KFK14_06425</name>
</gene>
<organism evidence="3 4">
    <name type="scientific">Sphingobium phenoxybenzoativorans</name>
    <dbReference type="NCBI Taxonomy" id="1592790"/>
    <lineage>
        <taxon>Bacteria</taxon>
        <taxon>Pseudomonadati</taxon>
        <taxon>Pseudomonadota</taxon>
        <taxon>Alphaproteobacteria</taxon>
        <taxon>Sphingomonadales</taxon>
        <taxon>Sphingomonadaceae</taxon>
        <taxon>Sphingobium</taxon>
    </lineage>
</organism>
<name>A0A975KBR6_9SPHN</name>
<evidence type="ECO:0000256" key="2">
    <source>
        <dbReference type="SAM" id="SignalP"/>
    </source>
</evidence>
<evidence type="ECO:0000256" key="1">
    <source>
        <dbReference type="SAM" id="MobiDB-lite"/>
    </source>
</evidence>
<dbReference type="AlphaFoldDB" id="A0A975KBR6"/>
<feature type="compositionally biased region" description="Low complexity" evidence="1">
    <location>
        <begin position="30"/>
        <end position="51"/>
    </location>
</feature>
<reference evidence="3" key="1">
    <citation type="submission" date="2021-04" db="EMBL/GenBank/DDBJ databases">
        <title>Isolation of p-tert-butylphenol degrading bacteria Sphingobium phenoxybenzoativorans Tas13 from active sludge.</title>
        <authorList>
            <person name="Li Y."/>
        </authorList>
    </citation>
    <scope>NUCLEOTIDE SEQUENCE</scope>
    <source>
        <strain evidence="3">Tas13</strain>
    </source>
</reference>
<sequence length="132" mass="13405">MYKSFAIITVLIALAVGVFAGNLPTGGADNAANASEEAASNMVEQAAAPQAAPMPRPSQTPPADPSAPLASASAPTLVLDSYTTPPEQKAPTQPAAQPTTPRTAPEINPIPTGDKFPPGKILTSTFQADGRK</sequence>
<feature type="compositionally biased region" description="Low complexity" evidence="1">
    <location>
        <begin position="66"/>
        <end position="75"/>
    </location>
</feature>
<feature type="region of interest" description="Disordered" evidence="1">
    <location>
        <begin position="24"/>
        <end position="132"/>
    </location>
</feature>
<feature type="chain" id="PRO_5036732135" evidence="2">
    <location>
        <begin position="21"/>
        <end position="132"/>
    </location>
</feature>
<evidence type="ECO:0000313" key="4">
    <source>
        <dbReference type="Proteomes" id="UP000681425"/>
    </source>
</evidence>
<feature type="compositionally biased region" description="Pro residues" evidence="1">
    <location>
        <begin position="52"/>
        <end position="65"/>
    </location>
</feature>
<evidence type="ECO:0000313" key="3">
    <source>
        <dbReference type="EMBL" id="QUT07057.1"/>
    </source>
</evidence>
<dbReference type="EMBL" id="CP073910">
    <property type="protein sequence ID" value="QUT07057.1"/>
    <property type="molecule type" value="Genomic_DNA"/>
</dbReference>
<dbReference type="RefSeq" id="WP_212610293.1">
    <property type="nucleotide sequence ID" value="NZ_CP073910.1"/>
</dbReference>